<organism evidence="2 3">
    <name type="scientific">Proteus penneri</name>
    <dbReference type="NCBI Taxonomy" id="102862"/>
    <lineage>
        <taxon>Bacteria</taxon>
        <taxon>Pseudomonadati</taxon>
        <taxon>Pseudomonadota</taxon>
        <taxon>Gammaproteobacteria</taxon>
        <taxon>Enterobacterales</taxon>
        <taxon>Morganellaceae</taxon>
        <taxon>Proteus</taxon>
    </lineage>
</organism>
<name>A0A0G4QI17_9GAMM</name>
<evidence type="ECO:0000313" key="3">
    <source>
        <dbReference type="Proteomes" id="UP000183920"/>
    </source>
</evidence>
<sequence>MIKQDETEHEVNEYDDPLIKAIHHFDDGCCYVKPYLYDLNFRRFIHDEVYKPRPNPKQVTEPKLTPTIKKKKRKSKGVRHAEV</sequence>
<protein>
    <submittedName>
        <fullName evidence="2">Uncharacterized protein</fullName>
    </submittedName>
</protein>
<dbReference type="RefSeq" id="WP_072065083.1">
    <property type="nucleotide sequence ID" value="NZ_CVRY01000008.1"/>
</dbReference>
<evidence type="ECO:0000256" key="1">
    <source>
        <dbReference type="SAM" id="MobiDB-lite"/>
    </source>
</evidence>
<feature type="region of interest" description="Disordered" evidence="1">
    <location>
        <begin position="51"/>
        <end position="83"/>
    </location>
</feature>
<gene>
    <name evidence="2" type="ORF">BN1804_03405</name>
</gene>
<dbReference type="EMBL" id="CVRY01000008">
    <property type="protein sequence ID" value="CRL65251.1"/>
    <property type="molecule type" value="Genomic_DNA"/>
</dbReference>
<feature type="compositionally biased region" description="Basic residues" evidence="1">
    <location>
        <begin position="68"/>
        <end position="83"/>
    </location>
</feature>
<evidence type="ECO:0000313" key="2">
    <source>
        <dbReference type="EMBL" id="CRL65251.1"/>
    </source>
</evidence>
<accession>A0A0G4QI17</accession>
<dbReference type="AlphaFoldDB" id="A0A0G4QI17"/>
<dbReference type="Proteomes" id="UP000183920">
    <property type="component" value="Unassembled WGS sequence"/>
</dbReference>
<reference evidence="3" key="1">
    <citation type="submission" date="2015-06" db="EMBL/GenBank/DDBJ databases">
        <authorList>
            <person name="Urmite Genomes"/>
        </authorList>
    </citation>
    <scope>NUCLEOTIDE SEQUENCE [LARGE SCALE GENOMIC DNA]</scope>
    <source>
        <strain evidence="3">CSUR P1867</strain>
    </source>
</reference>
<proteinExistence type="predicted"/>